<gene>
    <name evidence="1" type="ORF">CLF_111954</name>
</gene>
<organism evidence="1 2">
    <name type="scientific">Clonorchis sinensis</name>
    <name type="common">Chinese liver fluke</name>
    <dbReference type="NCBI Taxonomy" id="79923"/>
    <lineage>
        <taxon>Eukaryota</taxon>
        <taxon>Metazoa</taxon>
        <taxon>Spiralia</taxon>
        <taxon>Lophotrochozoa</taxon>
        <taxon>Platyhelminthes</taxon>
        <taxon>Trematoda</taxon>
        <taxon>Digenea</taxon>
        <taxon>Opisthorchiida</taxon>
        <taxon>Opisthorchiata</taxon>
        <taxon>Opisthorchiidae</taxon>
        <taxon>Clonorchis</taxon>
    </lineage>
</organism>
<dbReference type="AlphaFoldDB" id="G7YM53"/>
<protein>
    <submittedName>
        <fullName evidence="1">Uncharacterized protein</fullName>
    </submittedName>
</protein>
<dbReference type="EMBL" id="DF143692">
    <property type="protein sequence ID" value="GAA54034.1"/>
    <property type="molecule type" value="Genomic_DNA"/>
</dbReference>
<dbReference type="Proteomes" id="UP000008909">
    <property type="component" value="Unassembled WGS sequence"/>
</dbReference>
<accession>G7YM53</accession>
<evidence type="ECO:0000313" key="2">
    <source>
        <dbReference type="Proteomes" id="UP000008909"/>
    </source>
</evidence>
<reference key="2">
    <citation type="submission" date="2011-10" db="EMBL/GenBank/DDBJ databases">
        <title>The genome and transcriptome sequence of Clonorchis sinensis provide insights into the carcinogenic liver fluke.</title>
        <authorList>
            <person name="Wang X."/>
            <person name="Huang Y."/>
            <person name="Chen W."/>
            <person name="Liu H."/>
            <person name="Guo L."/>
            <person name="Chen Y."/>
            <person name="Luo F."/>
            <person name="Zhou W."/>
            <person name="Sun J."/>
            <person name="Mao Q."/>
            <person name="Liang P."/>
            <person name="Zhou C."/>
            <person name="Tian Y."/>
            <person name="Men J."/>
            <person name="Lv X."/>
            <person name="Huang L."/>
            <person name="Zhou J."/>
            <person name="Hu Y."/>
            <person name="Li R."/>
            <person name="Zhang F."/>
            <person name="Lei H."/>
            <person name="Li X."/>
            <person name="Hu X."/>
            <person name="Liang C."/>
            <person name="Xu J."/>
            <person name="Wu Z."/>
            <person name="Yu X."/>
        </authorList>
    </citation>
    <scope>NUCLEOTIDE SEQUENCE</scope>
    <source>
        <strain>Henan</strain>
    </source>
</reference>
<proteinExistence type="predicted"/>
<keyword evidence="2" id="KW-1185">Reference proteome</keyword>
<reference evidence="1" key="1">
    <citation type="journal article" date="2011" name="Genome Biol.">
        <title>The draft genome of the carcinogenic human liver fluke Clonorchis sinensis.</title>
        <authorList>
            <person name="Wang X."/>
            <person name="Chen W."/>
            <person name="Huang Y."/>
            <person name="Sun J."/>
            <person name="Men J."/>
            <person name="Liu H."/>
            <person name="Luo F."/>
            <person name="Guo L."/>
            <person name="Lv X."/>
            <person name="Deng C."/>
            <person name="Zhou C."/>
            <person name="Fan Y."/>
            <person name="Li X."/>
            <person name="Huang L."/>
            <person name="Hu Y."/>
            <person name="Liang C."/>
            <person name="Hu X."/>
            <person name="Xu J."/>
            <person name="Yu X."/>
        </authorList>
    </citation>
    <scope>NUCLEOTIDE SEQUENCE [LARGE SCALE GENOMIC DNA]</scope>
    <source>
        <strain evidence="1">Henan</strain>
    </source>
</reference>
<sequence>MARVGWCRRIRNEAVRKRENEGLQSRNVSSSKSCAAAEPRIISERKTFIYRQLQIAVCITQVNKSFGNSIIGELTRSSKIKTGPELSHVSPTRFITTMVVVINCLLKNPPRHTLAESIDTRCISRCLLMHRQSVDGVELQQISVESRCICSALIGFHGSSVRYFRKFTPKERALNSSFVPIRADQQCISLAVWGFEHLMRKVSVLPVLHQRTSEAPELSRLNSRCCSRLGDVIFDLQSMIRPVTNRLVCIRITLSDSFAGSNFDSVSRLLVVTELCLEQLRSNASHNQYSQRL</sequence>
<name>G7YM53_CLOSI</name>
<evidence type="ECO:0000313" key="1">
    <source>
        <dbReference type="EMBL" id="GAA54034.1"/>
    </source>
</evidence>